<name>A0ACC1TUI7_9AGAR</name>
<dbReference type="EMBL" id="MU795245">
    <property type="protein sequence ID" value="KAJ3808140.1"/>
    <property type="molecule type" value="Genomic_DNA"/>
</dbReference>
<dbReference type="Proteomes" id="UP001163835">
    <property type="component" value="Unassembled WGS sequence"/>
</dbReference>
<evidence type="ECO:0000313" key="2">
    <source>
        <dbReference type="Proteomes" id="UP001163835"/>
    </source>
</evidence>
<evidence type="ECO:0000313" key="1">
    <source>
        <dbReference type="EMBL" id="KAJ3808140.1"/>
    </source>
</evidence>
<keyword evidence="2" id="KW-1185">Reference proteome</keyword>
<reference evidence="1" key="1">
    <citation type="submission" date="2022-09" db="EMBL/GenBank/DDBJ databases">
        <title>A Global Phylogenomic Analysis of the Shiitake Genus Lentinula.</title>
        <authorList>
            <consortium name="DOE Joint Genome Institute"/>
            <person name="Sierra-Patev S."/>
            <person name="Min B."/>
            <person name="Naranjo-Ortiz M."/>
            <person name="Looney B."/>
            <person name="Konkel Z."/>
            <person name="Slot J.C."/>
            <person name="Sakamoto Y."/>
            <person name="Steenwyk J.L."/>
            <person name="Rokas A."/>
            <person name="Carro J."/>
            <person name="Camarero S."/>
            <person name="Ferreira P."/>
            <person name="Molpeceres G."/>
            <person name="Ruiz-Duenas F.J."/>
            <person name="Serrano A."/>
            <person name="Henrissat B."/>
            <person name="Drula E."/>
            <person name="Hughes K.W."/>
            <person name="Mata J.L."/>
            <person name="Ishikawa N.K."/>
            <person name="Vargas-Isla R."/>
            <person name="Ushijima S."/>
            <person name="Smith C.A."/>
            <person name="Ahrendt S."/>
            <person name="Andreopoulos W."/>
            <person name="He G."/>
            <person name="Labutti K."/>
            <person name="Lipzen A."/>
            <person name="Ng V."/>
            <person name="Riley R."/>
            <person name="Sandor L."/>
            <person name="Barry K."/>
            <person name="Martinez A.T."/>
            <person name="Xiao Y."/>
            <person name="Gibbons J.G."/>
            <person name="Terashima K."/>
            <person name="Grigoriev I.V."/>
            <person name="Hibbett D.S."/>
        </authorList>
    </citation>
    <scope>NUCLEOTIDE SEQUENCE</scope>
    <source>
        <strain evidence="1">TMI1499</strain>
    </source>
</reference>
<gene>
    <name evidence="1" type="ORF">F5876DRAFT_67528</name>
</gene>
<comment type="caution">
    <text evidence="1">The sequence shown here is derived from an EMBL/GenBank/DDBJ whole genome shotgun (WGS) entry which is preliminary data.</text>
</comment>
<sequence length="101" mass="11571">MQRFDCGSISFLWLILRLLLLRDVRRKQQTGSLVVEMVVGSVKFCRDVVFKVNKDLAVNAFQKEKNSFHLIARKLIEKVNRVSSSQFNSDNAPAQDLKLSS</sequence>
<organism evidence="1 2">
    <name type="scientific">Lentinula aff. lateritia</name>
    <dbReference type="NCBI Taxonomy" id="2804960"/>
    <lineage>
        <taxon>Eukaryota</taxon>
        <taxon>Fungi</taxon>
        <taxon>Dikarya</taxon>
        <taxon>Basidiomycota</taxon>
        <taxon>Agaricomycotina</taxon>
        <taxon>Agaricomycetes</taxon>
        <taxon>Agaricomycetidae</taxon>
        <taxon>Agaricales</taxon>
        <taxon>Marasmiineae</taxon>
        <taxon>Omphalotaceae</taxon>
        <taxon>Lentinula</taxon>
    </lineage>
</organism>
<accession>A0ACC1TUI7</accession>
<proteinExistence type="predicted"/>
<protein>
    <submittedName>
        <fullName evidence="1">Uncharacterized protein</fullName>
    </submittedName>
</protein>